<feature type="domain" description="TniQ" evidence="2">
    <location>
        <begin position="109"/>
        <end position="243"/>
    </location>
</feature>
<comment type="caution">
    <text evidence="3">The sequence shown here is derived from an EMBL/GenBank/DDBJ whole genome shotgun (WGS) entry which is preliminary data.</text>
</comment>
<protein>
    <recommendedName>
        <fullName evidence="2">TniQ domain-containing protein</fullName>
    </recommendedName>
</protein>
<gene>
    <name evidence="3" type="ORF">CKO25_16050</name>
</gene>
<dbReference type="Proteomes" id="UP001138802">
    <property type="component" value="Unassembled WGS sequence"/>
</dbReference>
<dbReference type="EMBL" id="NRSD01000020">
    <property type="protein sequence ID" value="MBK1646131.1"/>
    <property type="molecule type" value="Genomic_DNA"/>
</dbReference>
<evidence type="ECO:0000256" key="1">
    <source>
        <dbReference type="SAM" id="MobiDB-lite"/>
    </source>
</evidence>
<evidence type="ECO:0000313" key="4">
    <source>
        <dbReference type="Proteomes" id="UP001138802"/>
    </source>
</evidence>
<name>A0A9X1BAL5_9GAMM</name>
<feature type="compositionally biased region" description="Polar residues" evidence="1">
    <location>
        <begin position="23"/>
        <end position="38"/>
    </location>
</feature>
<accession>A0A9X1BAL5</accession>
<feature type="region of interest" description="Disordered" evidence="1">
    <location>
        <begin position="1"/>
        <end position="69"/>
    </location>
</feature>
<reference evidence="3 4" key="1">
    <citation type="journal article" date="2020" name="Microorganisms">
        <title>Osmotic Adaptation and Compatible Solute Biosynthesis of Phototrophic Bacteria as Revealed from Genome Analyses.</title>
        <authorList>
            <person name="Imhoff J.F."/>
            <person name="Rahn T."/>
            <person name="Kunzel S."/>
            <person name="Keller A."/>
            <person name="Neulinger S.C."/>
        </authorList>
    </citation>
    <scope>NUCLEOTIDE SEQUENCE [LARGE SCALE GENOMIC DNA]</scope>
    <source>
        <strain evidence="3 4">DSM 21303</strain>
    </source>
</reference>
<keyword evidence="4" id="KW-1185">Reference proteome</keyword>
<organism evidence="3 4">
    <name type="scientific">Thiocapsa imhoffii</name>
    <dbReference type="NCBI Taxonomy" id="382777"/>
    <lineage>
        <taxon>Bacteria</taxon>
        <taxon>Pseudomonadati</taxon>
        <taxon>Pseudomonadota</taxon>
        <taxon>Gammaproteobacteria</taxon>
        <taxon>Chromatiales</taxon>
        <taxon>Chromatiaceae</taxon>
        <taxon>Thiocapsa</taxon>
    </lineage>
</organism>
<proteinExistence type="predicted"/>
<dbReference type="Pfam" id="PF06527">
    <property type="entry name" value="TniQ"/>
    <property type="match status" value="1"/>
</dbReference>
<sequence>MGISIMRTGSIWRPEDRRRVSRHSSWTPPVSQRTSRPVSSPRHISKKGSDRGQRPTHGSKWQPRTSGSRTTRWIRCVQVKRSIHLLSKRRKSMHSSALRGCDAMTHRHPFVPRIQPGEAPLSLLRRAALGNGYTSTISFVRDLEPSVDDAVTALGTIARHPALFVEICVRTGIGRDEAARCAYRRSGGAREDDLIWHNLHVGVGDLQFRHSKLCLSCYLEEGFARAEWDHIAAHACARHRVLLGTACPVCSTPWSPAGDPLGCGCAPSGMVSRQSTCTTEEASLMAHLITHADQAGLDLLTALHRTVIGWRDLGVVVSHRMVVAILTRLFAGAGFAAGYLDQPDRGVALHPRIALAPLLAGASDRARQHAQNLLAVGMPAIRACISADLTWPAALAMAGLGIGRMAFGTLVRDGHLSITDDNRVPVVQVNALLNRVTDQLPSHPHHPLQALREGPIGTSLAGALAGQPAMAKASNEPGSDSPPGPAAYTISTAARHLGTNSESLRGLIHAGLLPASQGASGSAVTWVITAEQLFAFEREFVFGSALAAAIGASATTFSSRLRSHGVRPASGPGIDSGVTFVFHRGDVEGIDLVEVATTPYRSPAGRKRLADLPSAEAILSTRDCARALGIPVRLVRSVVDEGWLSPRDSDARYLTFNADAVYTLADRIRGHFRTAATMARSLGQSDREFRATWLDTGHVCAQRYAGSVIVTVEDAKKIESLWATSCTSSTIGRAIGRERWLCANLRKLDLLTPHLTLGSGAGKVHLYRRDDPAFAAFRLLRT</sequence>
<evidence type="ECO:0000259" key="2">
    <source>
        <dbReference type="Pfam" id="PF06527"/>
    </source>
</evidence>
<evidence type="ECO:0000313" key="3">
    <source>
        <dbReference type="EMBL" id="MBK1646131.1"/>
    </source>
</evidence>
<dbReference type="InterPro" id="IPR009492">
    <property type="entry name" value="TniQ"/>
</dbReference>
<dbReference type="AlphaFoldDB" id="A0A9X1BAL5"/>
<feature type="region of interest" description="Disordered" evidence="1">
    <location>
        <begin position="467"/>
        <end position="487"/>
    </location>
</feature>